<reference evidence="4 5" key="1">
    <citation type="journal article" date="2017" name="Int. J. Parasitol.">
        <title>The genome of the protozoan parasite Cystoisospora suis and a reverse vaccinology approach to identify vaccine candidates.</title>
        <authorList>
            <person name="Palmieri N."/>
            <person name="Shrestha A."/>
            <person name="Ruttkowski B."/>
            <person name="Beck T."/>
            <person name="Vogl C."/>
            <person name="Tomley F."/>
            <person name="Blake D.P."/>
            <person name="Joachim A."/>
        </authorList>
    </citation>
    <scope>NUCLEOTIDE SEQUENCE [LARGE SCALE GENOMIC DNA]</scope>
    <source>
        <strain evidence="4 5">Wien I</strain>
    </source>
</reference>
<keyword evidence="5" id="KW-1185">Reference proteome</keyword>
<accession>A0A2C6KS40</accession>
<dbReference type="InterPro" id="IPR012901">
    <property type="entry name" value="CARME"/>
</dbReference>
<dbReference type="RefSeq" id="XP_067920874.1">
    <property type="nucleotide sequence ID" value="XM_068067147.1"/>
</dbReference>
<dbReference type="OrthoDB" id="978at2759"/>
<feature type="non-terminal residue" evidence="4">
    <location>
        <position position="1"/>
    </location>
</feature>
<name>A0A2C6KS40_9APIC</name>
<keyword evidence="2" id="KW-0808">Transferase</keyword>
<evidence type="ECO:0000313" key="5">
    <source>
        <dbReference type="Proteomes" id="UP000221165"/>
    </source>
</evidence>
<dbReference type="PANTHER" id="PTHR12303:SF6">
    <property type="entry name" value="CARNOSINE N-METHYLTRANSFERASE"/>
    <property type="match status" value="1"/>
</dbReference>
<evidence type="ECO:0000313" key="4">
    <source>
        <dbReference type="EMBL" id="PHJ19172.1"/>
    </source>
</evidence>
<gene>
    <name evidence="4" type="ORF">CSUI_006997</name>
</gene>
<evidence type="ECO:0000256" key="3">
    <source>
        <dbReference type="ARBA" id="ARBA00022691"/>
    </source>
</evidence>
<keyword evidence="3" id="KW-0949">S-adenosyl-L-methionine</keyword>
<dbReference type="GeneID" id="94430358"/>
<comment type="caution">
    <text evidence="4">The sequence shown here is derived from an EMBL/GenBank/DDBJ whole genome shotgun (WGS) entry which is preliminary data.</text>
</comment>
<dbReference type="EMBL" id="MIGC01003604">
    <property type="protein sequence ID" value="PHJ19172.1"/>
    <property type="molecule type" value="Genomic_DNA"/>
</dbReference>
<dbReference type="VEuPathDB" id="ToxoDB:CSUI_006997"/>
<evidence type="ECO:0000256" key="1">
    <source>
        <dbReference type="ARBA" id="ARBA00022603"/>
    </source>
</evidence>
<dbReference type="GO" id="GO:0032259">
    <property type="term" value="P:methylation"/>
    <property type="evidence" value="ECO:0007669"/>
    <property type="project" value="UniProtKB-KW"/>
</dbReference>
<keyword evidence="1" id="KW-0489">Methyltransferase</keyword>
<dbReference type="AlphaFoldDB" id="A0A2C6KS40"/>
<dbReference type="PANTHER" id="PTHR12303">
    <property type="entry name" value="CARNOSINE N-METHYLTRANSFERASE"/>
    <property type="match status" value="1"/>
</dbReference>
<evidence type="ECO:0000256" key="2">
    <source>
        <dbReference type="ARBA" id="ARBA00022679"/>
    </source>
</evidence>
<dbReference type="GO" id="GO:0008757">
    <property type="term" value="F:S-adenosylmethionine-dependent methyltransferase activity"/>
    <property type="evidence" value="ECO:0007669"/>
    <property type="project" value="InterPro"/>
</dbReference>
<sequence length="63" mass="6974">VLCPGSGLGRLPFEVSRRGYACQGNEFSYFMLIGSDFILNHAIQTKSCPIQPYCLSTSNRTLD</sequence>
<protein>
    <submittedName>
        <fullName evidence="4">Uncharacterized protein</fullName>
    </submittedName>
</protein>
<dbReference type="Pfam" id="PF07942">
    <property type="entry name" value="CARME"/>
    <property type="match status" value="1"/>
</dbReference>
<organism evidence="4 5">
    <name type="scientific">Cystoisospora suis</name>
    <dbReference type="NCBI Taxonomy" id="483139"/>
    <lineage>
        <taxon>Eukaryota</taxon>
        <taxon>Sar</taxon>
        <taxon>Alveolata</taxon>
        <taxon>Apicomplexa</taxon>
        <taxon>Conoidasida</taxon>
        <taxon>Coccidia</taxon>
        <taxon>Eucoccidiorida</taxon>
        <taxon>Eimeriorina</taxon>
        <taxon>Sarcocystidae</taxon>
        <taxon>Cystoisospora</taxon>
    </lineage>
</organism>
<proteinExistence type="predicted"/>
<dbReference type="Proteomes" id="UP000221165">
    <property type="component" value="Unassembled WGS sequence"/>
</dbReference>